<dbReference type="AlphaFoldDB" id="A0A4P8IUW8"/>
<accession>A0A4P8IUW8</accession>
<protein>
    <recommendedName>
        <fullName evidence="1">DUF7660 domain-containing protein</fullName>
    </recommendedName>
</protein>
<proteinExistence type="predicted"/>
<evidence type="ECO:0000313" key="2">
    <source>
        <dbReference type="EMBL" id="QCP52181.1"/>
    </source>
</evidence>
<evidence type="ECO:0000313" key="3">
    <source>
        <dbReference type="Proteomes" id="UP000298656"/>
    </source>
</evidence>
<reference evidence="2 3" key="1">
    <citation type="submission" date="2019-05" db="EMBL/GenBank/DDBJ databases">
        <title>Burkholderia sp. DHOD12, isolated from subtropical forest soil.</title>
        <authorList>
            <person name="Gao Z.-H."/>
            <person name="Qiu L.-H."/>
        </authorList>
    </citation>
    <scope>NUCLEOTIDE SEQUENCE [LARGE SCALE GENOMIC DNA]</scope>
    <source>
        <strain evidence="2 3">DHOD12</strain>
    </source>
</reference>
<evidence type="ECO:0000259" key="1">
    <source>
        <dbReference type="Pfam" id="PF24693"/>
    </source>
</evidence>
<feature type="domain" description="DUF7660" evidence="1">
    <location>
        <begin position="19"/>
        <end position="99"/>
    </location>
</feature>
<keyword evidence="3" id="KW-1185">Reference proteome</keyword>
<dbReference type="Pfam" id="PF24693">
    <property type="entry name" value="DUF7660"/>
    <property type="match status" value="1"/>
</dbReference>
<dbReference type="Proteomes" id="UP000298656">
    <property type="component" value="Chromosome 2"/>
</dbReference>
<dbReference type="KEGG" id="tvl:FAZ95_23645"/>
<dbReference type="OrthoDB" id="2628285at2"/>
<name>A0A4P8IUW8_9BURK</name>
<dbReference type="InterPro" id="IPR056077">
    <property type="entry name" value="DUF7660"/>
</dbReference>
<dbReference type="EMBL" id="CP040078">
    <property type="protein sequence ID" value="QCP52181.1"/>
    <property type="molecule type" value="Genomic_DNA"/>
</dbReference>
<organism evidence="2 3">
    <name type="scientific">Trinickia violacea</name>
    <dbReference type="NCBI Taxonomy" id="2571746"/>
    <lineage>
        <taxon>Bacteria</taxon>
        <taxon>Pseudomonadati</taxon>
        <taxon>Pseudomonadota</taxon>
        <taxon>Betaproteobacteria</taxon>
        <taxon>Burkholderiales</taxon>
        <taxon>Burkholderiaceae</taxon>
        <taxon>Trinickia</taxon>
    </lineage>
</organism>
<sequence>MTEAVDLDALLESVTDEASFIAFVDALASDFALERELERQNPSRAYSAGALGWENGTVDAVLGAAAAWGNSSSLRNREFSDANPWRRCATILYAGKWYE</sequence>
<gene>
    <name evidence="2" type="ORF">FAZ95_23645</name>
</gene>